<dbReference type="GO" id="GO:0004252">
    <property type="term" value="F:serine-type endopeptidase activity"/>
    <property type="evidence" value="ECO:0007669"/>
    <property type="project" value="InterPro"/>
</dbReference>
<organism evidence="3 4">
    <name type="scientific">Parnassius apollo</name>
    <name type="common">Apollo butterfly</name>
    <name type="synonym">Papilio apollo</name>
    <dbReference type="NCBI Taxonomy" id="110799"/>
    <lineage>
        <taxon>Eukaryota</taxon>
        <taxon>Metazoa</taxon>
        <taxon>Ecdysozoa</taxon>
        <taxon>Arthropoda</taxon>
        <taxon>Hexapoda</taxon>
        <taxon>Insecta</taxon>
        <taxon>Pterygota</taxon>
        <taxon>Neoptera</taxon>
        <taxon>Endopterygota</taxon>
        <taxon>Lepidoptera</taxon>
        <taxon>Glossata</taxon>
        <taxon>Ditrysia</taxon>
        <taxon>Papilionoidea</taxon>
        <taxon>Papilionidae</taxon>
        <taxon>Parnassiinae</taxon>
        <taxon>Parnassini</taxon>
        <taxon>Parnassius</taxon>
        <taxon>Parnassius</taxon>
    </lineage>
</organism>
<name>A0A8S3WG31_PARAO</name>
<dbReference type="EMBL" id="CAJQZP010000358">
    <property type="protein sequence ID" value="CAG4957629.1"/>
    <property type="molecule type" value="Genomic_DNA"/>
</dbReference>
<dbReference type="AlphaFoldDB" id="A0A8S3WG31"/>
<accession>A0A8S3WG31</accession>
<dbReference type="GO" id="GO:0006508">
    <property type="term" value="P:proteolysis"/>
    <property type="evidence" value="ECO:0007669"/>
    <property type="project" value="InterPro"/>
</dbReference>
<evidence type="ECO:0000259" key="2">
    <source>
        <dbReference type="Pfam" id="PF00089"/>
    </source>
</evidence>
<protein>
    <submittedName>
        <fullName evidence="3">(apollo) hypothetical protein</fullName>
    </submittedName>
</protein>
<reference evidence="3" key="1">
    <citation type="submission" date="2021-04" db="EMBL/GenBank/DDBJ databases">
        <authorList>
            <person name="Tunstrom K."/>
        </authorList>
    </citation>
    <scope>NUCLEOTIDE SEQUENCE</scope>
</reference>
<dbReference type="OrthoDB" id="7493057at2759"/>
<evidence type="ECO:0000313" key="3">
    <source>
        <dbReference type="EMBL" id="CAG4957629.1"/>
    </source>
</evidence>
<dbReference type="PANTHER" id="PTHR24253:SF153">
    <property type="entry name" value="SERINE PROTEASE HEPSIN"/>
    <property type="match status" value="1"/>
</dbReference>
<dbReference type="PANTHER" id="PTHR24253">
    <property type="entry name" value="TRANSMEMBRANE PROTEASE SERINE"/>
    <property type="match status" value="1"/>
</dbReference>
<evidence type="ECO:0000313" key="4">
    <source>
        <dbReference type="Proteomes" id="UP000691718"/>
    </source>
</evidence>
<keyword evidence="4" id="KW-1185">Reference proteome</keyword>
<dbReference type="InterPro" id="IPR001254">
    <property type="entry name" value="Trypsin_dom"/>
</dbReference>
<feature type="domain" description="Peptidase S1" evidence="2">
    <location>
        <begin position="220"/>
        <end position="329"/>
    </location>
</feature>
<evidence type="ECO:0000256" key="1">
    <source>
        <dbReference type="ARBA" id="ARBA00023157"/>
    </source>
</evidence>
<dbReference type="Proteomes" id="UP000691718">
    <property type="component" value="Unassembled WGS sequence"/>
</dbReference>
<proteinExistence type="predicted"/>
<gene>
    <name evidence="3" type="ORF">PAPOLLO_LOCUS5750</name>
</gene>
<sequence length="474" mass="52023">MKCFFMVLRHDIIWLKVLCPCTIFLIPPQSAMSGRHSQQRTVALLMCALLGFASVPRVRADEVHSATEAATRTCFGEESAEVTPRADDAELDEDSDSAPFMIVVEHEDGWHCAASLVSLRTVVTSARCARGRSARLPSELWALAAALLARPVPAPRRCVYPTAHPATNTTPRCHHRRHREARRSHRASWRPAPSRIVDLYSRQSPYILCDWQRGDEDPALDDLAVLELESPFGAGAQARPILMATSRNECEKETTCHAVRAVAGSGPHRARFRVVDAALAAETLCASRVLHWTDIRDRVLCLTGDELCAEDRGTGLVCGGKLCGVLSESVPERVVERATDREVESGAEHAAWGSGCGDAHVVLSVARYRNFLHCAHTLRACGRGDCETLCSEHRLLNGDATSSIETMGTFETDVVTVLAVSNSSMAKILTPSRRMEPLAELRALAEGQAQFSARPVLEFEPNRADFRVLFKTPN</sequence>
<keyword evidence="1" id="KW-1015">Disulfide bond</keyword>
<comment type="caution">
    <text evidence="3">The sequence shown here is derived from an EMBL/GenBank/DDBJ whole genome shotgun (WGS) entry which is preliminary data.</text>
</comment>
<dbReference type="Pfam" id="PF00089">
    <property type="entry name" value="Trypsin"/>
    <property type="match status" value="1"/>
</dbReference>